<keyword evidence="4" id="KW-0411">Iron-sulfur</keyword>
<evidence type="ECO:0000313" key="6">
    <source>
        <dbReference type="EMBL" id="VAW94560.1"/>
    </source>
</evidence>
<dbReference type="Pfam" id="PF00355">
    <property type="entry name" value="Rieske"/>
    <property type="match status" value="1"/>
</dbReference>
<name>A0A3B0ZZ74_9ZZZZ</name>
<reference evidence="6" key="1">
    <citation type="submission" date="2018-06" db="EMBL/GenBank/DDBJ databases">
        <authorList>
            <person name="Zhirakovskaya E."/>
        </authorList>
    </citation>
    <scope>NUCLEOTIDE SEQUENCE</scope>
</reference>
<gene>
    <name evidence="6" type="ORF">MNBD_GAMMA22-2411</name>
</gene>
<evidence type="ECO:0000256" key="1">
    <source>
        <dbReference type="ARBA" id="ARBA00022714"/>
    </source>
</evidence>
<dbReference type="GO" id="GO:0051537">
    <property type="term" value="F:2 iron, 2 sulfur cluster binding"/>
    <property type="evidence" value="ECO:0007669"/>
    <property type="project" value="UniProtKB-KW"/>
</dbReference>
<dbReference type="AlphaFoldDB" id="A0A3B0ZZ74"/>
<evidence type="ECO:0000256" key="2">
    <source>
        <dbReference type="ARBA" id="ARBA00022723"/>
    </source>
</evidence>
<dbReference type="PANTHER" id="PTHR40261:SF1">
    <property type="entry name" value="RIESKE DOMAIN-CONTAINING PROTEIN"/>
    <property type="match status" value="1"/>
</dbReference>
<dbReference type="Gene3D" id="2.102.10.10">
    <property type="entry name" value="Rieske [2Fe-2S] iron-sulphur domain"/>
    <property type="match status" value="1"/>
</dbReference>
<dbReference type="EMBL" id="UOFS01000018">
    <property type="protein sequence ID" value="VAW94560.1"/>
    <property type="molecule type" value="Genomic_DNA"/>
</dbReference>
<accession>A0A3B0ZZ74</accession>
<dbReference type="InterPro" id="IPR017941">
    <property type="entry name" value="Rieske_2Fe-2S"/>
</dbReference>
<feature type="domain" description="Rieske" evidence="5">
    <location>
        <begin position="34"/>
        <end position="106"/>
    </location>
</feature>
<protein>
    <recommendedName>
        <fullName evidence="5">Rieske domain-containing protein</fullName>
    </recommendedName>
</protein>
<evidence type="ECO:0000259" key="5">
    <source>
        <dbReference type="PROSITE" id="PS51296"/>
    </source>
</evidence>
<evidence type="ECO:0000256" key="3">
    <source>
        <dbReference type="ARBA" id="ARBA00023004"/>
    </source>
</evidence>
<dbReference type="GO" id="GO:0046872">
    <property type="term" value="F:metal ion binding"/>
    <property type="evidence" value="ECO:0007669"/>
    <property type="project" value="UniProtKB-KW"/>
</dbReference>
<proteinExistence type="predicted"/>
<keyword evidence="2" id="KW-0479">Metal-binding</keyword>
<keyword evidence="3" id="KW-0408">Iron</keyword>
<organism evidence="6">
    <name type="scientific">hydrothermal vent metagenome</name>
    <dbReference type="NCBI Taxonomy" id="652676"/>
    <lineage>
        <taxon>unclassified sequences</taxon>
        <taxon>metagenomes</taxon>
        <taxon>ecological metagenomes</taxon>
    </lineage>
</organism>
<evidence type="ECO:0000256" key="4">
    <source>
        <dbReference type="ARBA" id="ARBA00023014"/>
    </source>
</evidence>
<dbReference type="PANTHER" id="PTHR40261">
    <property type="match status" value="1"/>
</dbReference>
<sequence length="114" mass="13044">MYICENDQLEELATIQFQYPHQDECRQGFVIKWQGNLYAYQNLCPHTGVELNWQQNVFLSFDQTMIQCATHGAQFQVSDGLCVWGPCLGQSLIALPVIQCLNKVYLVLNNDEVA</sequence>
<keyword evidence="1" id="KW-0001">2Fe-2S</keyword>
<dbReference type="InterPro" id="IPR036922">
    <property type="entry name" value="Rieske_2Fe-2S_sf"/>
</dbReference>
<dbReference type="SUPFAM" id="SSF50022">
    <property type="entry name" value="ISP domain"/>
    <property type="match status" value="1"/>
</dbReference>
<dbReference type="PROSITE" id="PS51296">
    <property type="entry name" value="RIESKE"/>
    <property type="match status" value="1"/>
</dbReference>